<evidence type="ECO:0000256" key="8">
    <source>
        <dbReference type="ARBA" id="ARBA00022964"/>
    </source>
</evidence>
<dbReference type="InterPro" id="IPR038492">
    <property type="entry name" value="GBBH-like_N_sf"/>
</dbReference>
<evidence type="ECO:0000256" key="4">
    <source>
        <dbReference type="ARBA" id="ARBA00008654"/>
    </source>
</evidence>
<evidence type="ECO:0000256" key="3">
    <source>
        <dbReference type="ARBA" id="ARBA00005022"/>
    </source>
</evidence>
<comment type="similarity">
    <text evidence="4">Belongs to the gamma-BBH/TMLD family.</text>
</comment>
<protein>
    <recommendedName>
        <fullName evidence="5">trimethyllysine dioxygenase</fullName>
        <ecNumber evidence="5">1.14.11.8</ecNumber>
    </recommendedName>
    <alternativeName>
        <fullName evidence="12">Epsilon-trimethyllysine 2-oxoglutarate dioxygenase</fullName>
    </alternativeName>
    <alternativeName>
        <fullName evidence="11">TML hydroxylase</fullName>
    </alternativeName>
    <alternativeName>
        <fullName evidence="13">TML-alpha-ketoglutarate dioxygenase</fullName>
    </alternativeName>
</protein>
<keyword evidence="10" id="KW-0408">Iron</keyword>
<evidence type="ECO:0000256" key="16">
    <source>
        <dbReference type="SAM" id="SignalP"/>
    </source>
</evidence>
<evidence type="ECO:0000256" key="6">
    <source>
        <dbReference type="ARBA" id="ARBA00022723"/>
    </source>
</evidence>
<dbReference type="InterPro" id="IPR042098">
    <property type="entry name" value="TauD-like_sf"/>
</dbReference>
<dbReference type="Pfam" id="PF06155">
    <property type="entry name" value="GBBH-like_N"/>
    <property type="match status" value="1"/>
</dbReference>
<dbReference type="Gene3D" id="3.60.130.10">
    <property type="entry name" value="Clavaminate synthase-like"/>
    <property type="match status" value="1"/>
</dbReference>
<keyword evidence="20" id="KW-1185">Reference proteome</keyword>
<gene>
    <name evidence="19" type="ORF">Ctob_007475</name>
</gene>
<dbReference type="GO" id="GO:0046872">
    <property type="term" value="F:metal ion binding"/>
    <property type="evidence" value="ECO:0007669"/>
    <property type="project" value="UniProtKB-KW"/>
</dbReference>
<dbReference type="Gene3D" id="3.30.2020.30">
    <property type="match status" value="1"/>
</dbReference>
<evidence type="ECO:0000313" key="20">
    <source>
        <dbReference type="Proteomes" id="UP000037460"/>
    </source>
</evidence>
<keyword evidence="7" id="KW-0124">Carnitine biosynthesis</keyword>
<accession>A0A0M0J9P4</accession>
<dbReference type="InterPro" id="IPR050411">
    <property type="entry name" value="AlphaKG_dependent_hydroxylases"/>
</dbReference>
<keyword evidence="16" id="KW-0732">Signal</keyword>
<dbReference type="InterPro" id="IPR003819">
    <property type="entry name" value="TauD/TfdA-like"/>
</dbReference>
<evidence type="ECO:0000256" key="15">
    <source>
        <dbReference type="ARBA" id="ARBA00049334"/>
    </source>
</evidence>
<comment type="caution">
    <text evidence="19">The sequence shown here is derived from an EMBL/GenBank/DDBJ whole genome shotgun (WGS) entry which is preliminary data.</text>
</comment>
<name>A0A0M0J9P4_9EUKA</name>
<sequence>MLAALAFSVASSSAALAVQSVALKRPVAISAAAVENEGKTLAIHFNDGLKCRFHSLWLRDACRDDAHVAKYAGERLLTATPVGPSGVIPSRLRASAAEVHDGEELRIHWDEESMCKHELAVDPPTVSMFPAAFLRAYAEVVAERIIEPEQADAAQPSVGDALNDELAWLRPYSAFQNAPAPRPEEMCLWKNDGGLELPVYDHDNVLDVESTANLRMLQDVVRYGAVIIDGCANPGVEGLHNFADKALGGLQKDPTRPKAHWKIVKKDGATSVSYDHLKRLNQHTDSSIPPHGLPALCLLFHYAEGTGTNTLTDGFAAAAQLRAENPLGYALLAKYGYDGERDFVASRADSTQQFNRGLVVSTQVPMLQLDDAGELKRIQYNEVFRMPLSLPYDIFPRWYAAFDRFVELLHSNDFERQIPMSKGRFILMQNWRVLHGRAGGRASANRVLVGGTITREAFYSQARRLTRERRAFADVAQEEELVLRRRAD</sequence>
<keyword evidence="6" id="KW-0479">Metal-binding</keyword>
<comment type="cofactor">
    <cofactor evidence="1">
        <name>Fe(2+)</name>
        <dbReference type="ChEBI" id="CHEBI:29033"/>
    </cofactor>
</comment>
<evidence type="ECO:0000256" key="12">
    <source>
        <dbReference type="ARBA" id="ARBA00031778"/>
    </source>
</evidence>
<evidence type="ECO:0000256" key="9">
    <source>
        <dbReference type="ARBA" id="ARBA00023002"/>
    </source>
</evidence>
<dbReference type="GO" id="GO:0050353">
    <property type="term" value="F:trimethyllysine dioxygenase activity"/>
    <property type="evidence" value="ECO:0007669"/>
    <property type="project" value="UniProtKB-EC"/>
</dbReference>
<comment type="catalytic activity">
    <reaction evidence="15">
        <text>N(6),N(6),N(6)-trimethyl-L-lysine + 2-oxoglutarate + O2 = (3S)-3-hydroxy-N(6),N(6),N(6)-trimethyl-L-lysine + succinate + CO2</text>
        <dbReference type="Rhea" id="RHEA:14181"/>
        <dbReference type="ChEBI" id="CHEBI:15379"/>
        <dbReference type="ChEBI" id="CHEBI:16526"/>
        <dbReference type="ChEBI" id="CHEBI:16810"/>
        <dbReference type="ChEBI" id="CHEBI:30031"/>
        <dbReference type="ChEBI" id="CHEBI:58100"/>
        <dbReference type="ChEBI" id="CHEBI:141499"/>
        <dbReference type="EC" id="1.14.11.8"/>
    </reaction>
</comment>
<evidence type="ECO:0000256" key="13">
    <source>
        <dbReference type="ARBA" id="ARBA00032283"/>
    </source>
</evidence>
<dbReference type="EC" id="1.14.11.8" evidence="5"/>
<evidence type="ECO:0000313" key="19">
    <source>
        <dbReference type="EMBL" id="KOO23057.1"/>
    </source>
</evidence>
<evidence type="ECO:0000256" key="10">
    <source>
        <dbReference type="ARBA" id="ARBA00023004"/>
    </source>
</evidence>
<feature type="chain" id="PRO_5005601537" description="trimethyllysine dioxygenase" evidence="16">
    <location>
        <begin position="18"/>
        <end position="488"/>
    </location>
</feature>
<dbReference type="Proteomes" id="UP000037460">
    <property type="component" value="Unassembled WGS sequence"/>
</dbReference>
<evidence type="ECO:0000256" key="11">
    <source>
        <dbReference type="ARBA" id="ARBA00030363"/>
    </source>
</evidence>
<feature type="domain" description="TauD/TfdA-like" evidence="17">
    <location>
        <begin position="211"/>
        <end position="450"/>
    </location>
</feature>
<evidence type="ECO:0000256" key="14">
    <source>
        <dbReference type="ARBA" id="ARBA00046008"/>
    </source>
</evidence>
<evidence type="ECO:0000259" key="18">
    <source>
        <dbReference type="Pfam" id="PF06155"/>
    </source>
</evidence>
<dbReference type="InterPro" id="IPR010376">
    <property type="entry name" value="GBBH-like_N"/>
</dbReference>
<organism evidence="19 20">
    <name type="scientific">Chrysochromulina tobinii</name>
    <dbReference type="NCBI Taxonomy" id="1460289"/>
    <lineage>
        <taxon>Eukaryota</taxon>
        <taxon>Haptista</taxon>
        <taxon>Haptophyta</taxon>
        <taxon>Prymnesiophyceae</taxon>
        <taxon>Prymnesiales</taxon>
        <taxon>Chrysochromulinaceae</taxon>
        <taxon>Chrysochromulina</taxon>
    </lineage>
</organism>
<evidence type="ECO:0000256" key="5">
    <source>
        <dbReference type="ARBA" id="ARBA00012267"/>
    </source>
</evidence>
<comment type="pathway">
    <text evidence="3">Amine and polyamine biosynthesis; carnitine biosynthesis.</text>
</comment>
<keyword evidence="8" id="KW-0223">Dioxygenase</keyword>
<dbReference type="GO" id="GO:0005739">
    <property type="term" value="C:mitochondrion"/>
    <property type="evidence" value="ECO:0007669"/>
    <property type="project" value="TreeGrafter"/>
</dbReference>
<proteinExistence type="inferred from homology"/>
<evidence type="ECO:0000256" key="1">
    <source>
        <dbReference type="ARBA" id="ARBA00001954"/>
    </source>
</evidence>
<dbReference type="OrthoDB" id="406634at2759"/>
<dbReference type="PANTHER" id="PTHR10696">
    <property type="entry name" value="GAMMA-BUTYROBETAINE HYDROXYLASE-RELATED"/>
    <property type="match status" value="1"/>
</dbReference>
<dbReference type="GO" id="GO:0045329">
    <property type="term" value="P:carnitine biosynthetic process"/>
    <property type="evidence" value="ECO:0007669"/>
    <property type="project" value="UniProtKB-KW"/>
</dbReference>
<reference evidence="20" key="1">
    <citation type="journal article" date="2015" name="PLoS Genet.">
        <title>Genome Sequence and Transcriptome Analyses of Chrysochromulina tobin: Metabolic Tools for Enhanced Algal Fitness in the Prominent Order Prymnesiales (Haptophyceae).</title>
        <authorList>
            <person name="Hovde B.T."/>
            <person name="Deodato C.R."/>
            <person name="Hunsperger H.M."/>
            <person name="Ryken S.A."/>
            <person name="Yost W."/>
            <person name="Jha R.K."/>
            <person name="Patterson J."/>
            <person name="Monnat R.J. Jr."/>
            <person name="Barlow S.B."/>
            <person name="Starkenburg S.R."/>
            <person name="Cattolico R.A."/>
        </authorList>
    </citation>
    <scope>NUCLEOTIDE SEQUENCE</scope>
    <source>
        <strain evidence="20">CCMP291</strain>
    </source>
</reference>
<comment type="function">
    <text evidence="14">Converts trimethyllysine (TML) into hydroxytrimethyllysine (HTML).</text>
</comment>
<dbReference type="AlphaFoldDB" id="A0A0M0J9P4"/>
<evidence type="ECO:0000256" key="2">
    <source>
        <dbReference type="ARBA" id="ARBA00001961"/>
    </source>
</evidence>
<evidence type="ECO:0000259" key="17">
    <source>
        <dbReference type="Pfam" id="PF02668"/>
    </source>
</evidence>
<dbReference type="EMBL" id="JWZX01003224">
    <property type="protein sequence ID" value="KOO23057.1"/>
    <property type="molecule type" value="Genomic_DNA"/>
</dbReference>
<keyword evidence="9" id="KW-0560">Oxidoreductase</keyword>
<dbReference type="SUPFAM" id="SSF51197">
    <property type="entry name" value="Clavaminate synthase-like"/>
    <property type="match status" value="1"/>
</dbReference>
<dbReference type="PANTHER" id="PTHR10696:SF51">
    <property type="entry name" value="TRIMETHYLLYSINE DIOXYGENASE, MITOCHONDRIAL"/>
    <property type="match status" value="1"/>
</dbReference>
<comment type="cofactor">
    <cofactor evidence="2">
        <name>L-ascorbate</name>
        <dbReference type="ChEBI" id="CHEBI:38290"/>
    </cofactor>
</comment>
<evidence type="ECO:0000256" key="7">
    <source>
        <dbReference type="ARBA" id="ARBA00022873"/>
    </source>
</evidence>
<dbReference type="Pfam" id="PF02668">
    <property type="entry name" value="TauD"/>
    <property type="match status" value="1"/>
</dbReference>
<feature type="signal peptide" evidence="16">
    <location>
        <begin position="1"/>
        <end position="17"/>
    </location>
</feature>
<feature type="domain" description="Gamma-butyrobetaine hydroxylase-like N-terminal" evidence="18">
    <location>
        <begin position="35"/>
        <end position="112"/>
    </location>
</feature>